<evidence type="ECO:0000256" key="9">
    <source>
        <dbReference type="ARBA" id="ARBA00022729"/>
    </source>
</evidence>
<dbReference type="GO" id="GO:0042277">
    <property type="term" value="F:peptide binding"/>
    <property type="evidence" value="ECO:0007669"/>
    <property type="project" value="TreeGrafter"/>
</dbReference>
<evidence type="ECO:0000256" key="1">
    <source>
        <dbReference type="ARBA" id="ARBA00000098"/>
    </source>
</evidence>
<dbReference type="InterPro" id="IPR034016">
    <property type="entry name" value="M1_APN-typ"/>
</dbReference>
<evidence type="ECO:0000256" key="12">
    <source>
        <dbReference type="ARBA" id="ARBA00023049"/>
    </source>
</evidence>
<dbReference type="GO" id="GO:0098552">
    <property type="term" value="C:side of membrane"/>
    <property type="evidence" value="ECO:0007669"/>
    <property type="project" value="UniProtKB-KW"/>
</dbReference>
<dbReference type="Proteomes" id="UP001162162">
    <property type="component" value="Unassembled WGS sequence"/>
</dbReference>
<dbReference type="CDD" id="cd09601">
    <property type="entry name" value="M1_APN-Q_like"/>
    <property type="match status" value="1"/>
</dbReference>
<dbReference type="SUPFAM" id="SSF63737">
    <property type="entry name" value="Leukotriene A4 hydrolase N-terminal domain"/>
    <property type="match status" value="1"/>
</dbReference>
<dbReference type="FunFam" id="1.25.50.20:FF:000001">
    <property type="entry name" value="Aminopeptidase"/>
    <property type="match status" value="1"/>
</dbReference>
<keyword evidence="15" id="KW-0325">Glycoprotein</keyword>
<comment type="similarity">
    <text evidence="3 20">Belongs to the peptidase M1 family.</text>
</comment>
<proteinExistence type="inferred from homology"/>
<evidence type="ECO:0000256" key="15">
    <source>
        <dbReference type="ARBA" id="ARBA00023180"/>
    </source>
</evidence>
<feature type="domain" description="Peptidase M1 membrane alanine aminopeptidase" evidence="22">
    <location>
        <begin position="257"/>
        <end position="484"/>
    </location>
</feature>
<dbReference type="PANTHER" id="PTHR11533:SF301">
    <property type="entry name" value="AMINOPEPTIDASE"/>
    <property type="match status" value="1"/>
</dbReference>
<feature type="active site" description="Proton acceptor" evidence="17">
    <location>
        <position position="332"/>
    </location>
</feature>
<dbReference type="SUPFAM" id="SSF55486">
    <property type="entry name" value="Metalloproteases ('zincins'), catalytic domain"/>
    <property type="match status" value="1"/>
</dbReference>
<evidence type="ECO:0000259" key="22">
    <source>
        <dbReference type="Pfam" id="PF01433"/>
    </source>
</evidence>
<evidence type="ECO:0000259" key="24">
    <source>
        <dbReference type="Pfam" id="PF17900"/>
    </source>
</evidence>
<comment type="subcellular location">
    <subcellularLocation>
        <location evidence="2">Cell membrane</location>
        <topology evidence="2">Lipid-anchor</topology>
        <topology evidence="2">GPI-anchor</topology>
    </subcellularLocation>
</comment>
<dbReference type="FunFam" id="2.60.40.1910:FF:000008">
    <property type="entry name" value="Aminopeptidase"/>
    <property type="match status" value="1"/>
</dbReference>
<keyword evidence="7 20" id="KW-0645">Protease</keyword>
<keyword evidence="20" id="KW-1133">Transmembrane helix</keyword>
<feature type="site" description="Transition state stabilizer" evidence="19">
    <location>
        <position position="418"/>
    </location>
</feature>
<dbReference type="GO" id="GO:0006508">
    <property type="term" value="P:proteolysis"/>
    <property type="evidence" value="ECO:0007669"/>
    <property type="project" value="UniProtKB-KW"/>
</dbReference>
<protein>
    <recommendedName>
        <fullName evidence="20">Aminopeptidase</fullName>
        <ecNumber evidence="20">3.4.11.-</ecNumber>
    </recommendedName>
</protein>
<evidence type="ECO:0000259" key="23">
    <source>
        <dbReference type="Pfam" id="PF11838"/>
    </source>
</evidence>
<keyword evidence="6" id="KW-0336">GPI-anchor</keyword>
<dbReference type="InterPro" id="IPR027268">
    <property type="entry name" value="Peptidase_M4/M1_CTD_sf"/>
</dbReference>
<sequence length="929" mass="104138">MANLRLASLLLLVILLGPSRAQTPEHRLPTNIRPSHYRLHLNLTADVFSEASNQYSGMVIILLTPQQTTSTISLHASHEFLNITLVTLSNTDISPSAYSVNSVTDILTINLPGQIIANVMYQLIIEFTGLLSTAEMTGFYKSNYVDESGATTYLATTQFQPTSARRAFPCFDEPFFKATFDIYITYPLGMNALSNTPGSLFTSDSVSETMKFNTTALMSTYLLAFVVSNFTCTEGTPIEGLPYRICSREETSDIRDWALEIGPKLLDSLNIFTDFNYSLSKDKLDQVAIPDFAAGAMENWGLVTYREMYLLWDPLHSSNSFKQFIATIISHEFAHFWFGNLVTCNWWSETFLNEGFANYYQYHTTHDVLPEWELDKQYVVSNLQPVLITDALENALPLQNEGAATPTEVLAMFGTISYNKGGSIFRMVEHAMTPLLFRTGLRNYMRLQYQTVLPDNLWSTLNAVINNSTTQLPAANLSQVMETWVRSPGFPLLTVSSTSTSSQTTIRISQERFLLSGSDTETKWYVPITYSTSLDSNPFTNTTPQAWLTPDSDLTITIPSGDVSWIVLNNQHIGYYRVTYSTALWNSISQALHAQNFSGIIDVNRAQIVDDLFNLARVNKVAYLTVFNIIHYLENDTSYFPWVPAINGFNFLLARVGRSSTLGSAIGDHVLDLMDNLYESVSFTHHDEDDQIYTTKQVLALSTACRLGHERCLIASKVLFHVYKSSGLRPNKNLRSIVYCNGLRHSTDQSDWEFLWSEYLNASLATEQSTILTALGCSQDEQMLERYLNLSVTDNSGIRAQDALSVFASVYNGNPVGVDVAFRFLRQNHQLIVEKYLSMNALPNLINGLAGVFTTKEQIEELQEFIETGGLPEEYLPAANTALEAALANLQWLETFEGHLHNYFSAGTRTGVGLVLAFFAIVVARLFIK</sequence>
<evidence type="ECO:0000256" key="2">
    <source>
        <dbReference type="ARBA" id="ARBA00004609"/>
    </source>
</evidence>
<evidence type="ECO:0000256" key="20">
    <source>
        <dbReference type="RuleBase" id="RU364040"/>
    </source>
</evidence>
<dbReference type="Gene3D" id="1.25.50.20">
    <property type="match status" value="1"/>
</dbReference>
<keyword evidence="26" id="KW-1185">Reference proteome</keyword>
<comment type="cofactor">
    <cofactor evidence="18 20">
        <name>Zn(2+)</name>
        <dbReference type="ChEBI" id="CHEBI:29105"/>
    </cofactor>
    <text evidence="18 20">Binds 1 zinc ion per subunit.</text>
</comment>
<evidence type="ECO:0000256" key="18">
    <source>
        <dbReference type="PIRSR" id="PIRSR634016-3"/>
    </source>
</evidence>
<dbReference type="Gene3D" id="2.60.40.1910">
    <property type="match status" value="1"/>
</dbReference>
<comment type="catalytic activity">
    <reaction evidence="1">
        <text>Release of an N-terminal amino acid, Xaa-|-Yaa- from a peptide, amide or arylamide. Xaa is preferably Ala, but may be most amino acids including Pro (slow action). When a terminal hydrophobic residue is followed by a prolyl residue, the two may be released as an intact Xaa-Pro dipeptide.</text>
        <dbReference type="EC" id="3.4.11.2"/>
    </reaction>
</comment>
<gene>
    <name evidence="25" type="ORF">NQ318_013852</name>
</gene>
<dbReference type="Pfam" id="PF01433">
    <property type="entry name" value="Peptidase_M1"/>
    <property type="match status" value="1"/>
</dbReference>
<keyword evidence="13 20" id="KW-0472">Membrane</keyword>
<keyword evidence="12 20" id="KW-0482">Metalloprotease</keyword>
<keyword evidence="14" id="KW-1015">Disulfide bond</keyword>
<evidence type="ECO:0000256" key="4">
    <source>
        <dbReference type="ARBA" id="ARBA00022438"/>
    </source>
</evidence>
<keyword evidence="11 18" id="KW-0862">Zinc</keyword>
<evidence type="ECO:0000256" key="14">
    <source>
        <dbReference type="ARBA" id="ARBA00023157"/>
    </source>
</evidence>
<keyword evidence="9 21" id="KW-0732">Signal</keyword>
<feature type="binding site" evidence="18">
    <location>
        <position position="354"/>
    </location>
    <ligand>
        <name>Zn(2+)</name>
        <dbReference type="ChEBI" id="CHEBI:29105"/>
        <note>catalytic</note>
    </ligand>
</feature>
<evidence type="ECO:0000256" key="8">
    <source>
        <dbReference type="ARBA" id="ARBA00022723"/>
    </source>
</evidence>
<dbReference type="FunFam" id="2.60.40.1730:FF:000013">
    <property type="entry name" value="Aminopeptidase"/>
    <property type="match status" value="1"/>
</dbReference>
<dbReference type="Pfam" id="PF17900">
    <property type="entry name" value="Peptidase_M1_N"/>
    <property type="match status" value="1"/>
</dbReference>
<evidence type="ECO:0000256" key="19">
    <source>
        <dbReference type="PIRSR" id="PIRSR634016-4"/>
    </source>
</evidence>
<evidence type="ECO:0000313" key="26">
    <source>
        <dbReference type="Proteomes" id="UP001162162"/>
    </source>
</evidence>
<dbReference type="InterPro" id="IPR042097">
    <property type="entry name" value="Aminopeptidase_N-like_N_sf"/>
</dbReference>
<evidence type="ECO:0000313" key="25">
    <source>
        <dbReference type="EMBL" id="KAJ8960563.1"/>
    </source>
</evidence>
<feature type="signal peptide" evidence="21">
    <location>
        <begin position="1"/>
        <end position="21"/>
    </location>
</feature>
<evidence type="ECO:0000256" key="10">
    <source>
        <dbReference type="ARBA" id="ARBA00022801"/>
    </source>
</evidence>
<dbReference type="InterPro" id="IPR024571">
    <property type="entry name" value="ERAP1-like_C_dom"/>
</dbReference>
<dbReference type="GO" id="GO:0005886">
    <property type="term" value="C:plasma membrane"/>
    <property type="evidence" value="ECO:0007669"/>
    <property type="project" value="UniProtKB-SubCell"/>
</dbReference>
<organism evidence="25 26">
    <name type="scientific">Aromia moschata</name>
    <dbReference type="NCBI Taxonomy" id="1265417"/>
    <lineage>
        <taxon>Eukaryota</taxon>
        <taxon>Metazoa</taxon>
        <taxon>Ecdysozoa</taxon>
        <taxon>Arthropoda</taxon>
        <taxon>Hexapoda</taxon>
        <taxon>Insecta</taxon>
        <taxon>Pterygota</taxon>
        <taxon>Neoptera</taxon>
        <taxon>Endopterygota</taxon>
        <taxon>Coleoptera</taxon>
        <taxon>Polyphaga</taxon>
        <taxon>Cucujiformia</taxon>
        <taxon>Chrysomeloidea</taxon>
        <taxon>Cerambycidae</taxon>
        <taxon>Cerambycinae</taxon>
        <taxon>Callichromatini</taxon>
        <taxon>Aromia</taxon>
    </lineage>
</organism>
<feature type="transmembrane region" description="Helical" evidence="20">
    <location>
        <begin position="910"/>
        <end position="928"/>
    </location>
</feature>
<dbReference type="Pfam" id="PF11838">
    <property type="entry name" value="ERAP1_C"/>
    <property type="match status" value="1"/>
</dbReference>
<dbReference type="InterPro" id="IPR014782">
    <property type="entry name" value="Peptidase_M1_dom"/>
</dbReference>
<keyword evidence="16" id="KW-0449">Lipoprotein</keyword>
<dbReference type="PANTHER" id="PTHR11533">
    <property type="entry name" value="PROTEASE M1 ZINC METALLOPROTEASE"/>
    <property type="match status" value="1"/>
</dbReference>
<dbReference type="GO" id="GO:0043171">
    <property type="term" value="P:peptide catabolic process"/>
    <property type="evidence" value="ECO:0007669"/>
    <property type="project" value="TreeGrafter"/>
</dbReference>
<dbReference type="InterPro" id="IPR050344">
    <property type="entry name" value="Peptidase_M1_aminopeptidases"/>
</dbReference>
<keyword evidence="4 20" id="KW-0031">Aminopeptidase</keyword>
<evidence type="ECO:0000256" key="17">
    <source>
        <dbReference type="PIRSR" id="PIRSR634016-1"/>
    </source>
</evidence>
<dbReference type="FunFam" id="1.10.390.10:FF:000013">
    <property type="entry name" value="Aminopeptidase N"/>
    <property type="match status" value="1"/>
</dbReference>
<accession>A0AAV8Z8U2</accession>
<feature type="chain" id="PRO_5043776398" description="Aminopeptidase" evidence="21">
    <location>
        <begin position="22"/>
        <end position="929"/>
    </location>
</feature>
<dbReference type="Gene3D" id="2.60.40.1730">
    <property type="entry name" value="tricorn interacting facor f3 domain"/>
    <property type="match status" value="1"/>
</dbReference>
<keyword evidence="5" id="KW-1003">Cell membrane</keyword>
<evidence type="ECO:0000256" key="6">
    <source>
        <dbReference type="ARBA" id="ARBA00022622"/>
    </source>
</evidence>
<reference evidence="25" key="1">
    <citation type="journal article" date="2023" name="Insect Mol. Biol.">
        <title>Genome sequencing provides insights into the evolution of gene families encoding plant cell wall-degrading enzymes in longhorned beetles.</title>
        <authorList>
            <person name="Shin N.R."/>
            <person name="Okamura Y."/>
            <person name="Kirsch R."/>
            <person name="Pauchet Y."/>
        </authorList>
    </citation>
    <scope>NUCLEOTIDE SEQUENCE</scope>
    <source>
        <strain evidence="25">AMC_N1</strain>
    </source>
</reference>
<dbReference type="EMBL" id="JAPWTK010000008">
    <property type="protein sequence ID" value="KAJ8960563.1"/>
    <property type="molecule type" value="Genomic_DNA"/>
</dbReference>
<keyword evidence="8 18" id="KW-0479">Metal-binding</keyword>
<evidence type="ECO:0000256" key="11">
    <source>
        <dbReference type="ARBA" id="ARBA00022833"/>
    </source>
</evidence>
<dbReference type="InterPro" id="IPR001930">
    <property type="entry name" value="Peptidase_M1"/>
</dbReference>
<evidence type="ECO:0000256" key="21">
    <source>
        <dbReference type="SAM" id="SignalP"/>
    </source>
</evidence>
<dbReference type="GO" id="GO:0008270">
    <property type="term" value="F:zinc ion binding"/>
    <property type="evidence" value="ECO:0007669"/>
    <property type="project" value="UniProtKB-UniRule"/>
</dbReference>
<dbReference type="Gene3D" id="1.10.390.10">
    <property type="entry name" value="Neutral Protease Domain 2"/>
    <property type="match status" value="1"/>
</dbReference>
<evidence type="ECO:0000256" key="13">
    <source>
        <dbReference type="ARBA" id="ARBA00023136"/>
    </source>
</evidence>
<evidence type="ECO:0000256" key="7">
    <source>
        <dbReference type="ARBA" id="ARBA00022670"/>
    </source>
</evidence>
<dbReference type="PRINTS" id="PR00756">
    <property type="entry name" value="ALADIPTASE"/>
</dbReference>
<comment type="caution">
    <text evidence="25">The sequence shown here is derived from an EMBL/GenBank/DDBJ whole genome shotgun (WGS) entry which is preliminary data.</text>
</comment>
<dbReference type="GO" id="GO:0005737">
    <property type="term" value="C:cytoplasm"/>
    <property type="evidence" value="ECO:0007669"/>
    <property type="project" value="TreeGrafter"/>
</dbReference>
<feature type="domain" description="Aminopeptidase N-like N-terminal" evidence="24">
    <location>
        <begin position="34"/>
        <end position="222"/>
    </location>
</feature>
<dbReference type="EC" id="3.4.11.-" evidence="20"/>
<dbReference type="InterPro" id="IPR045357">
    <property type="entry name" value="Aminopeptidase_N-like_N"/>
</dbReference>
<dbReference type="GO" id="GO:0005615">
    <property type="term" value="C:extracellular space"/>
    <property type="evidence" value="ECO:0007669"/>
    <property type="project" value="TreeGrafter"/>
</dbReference>
<dbReference type="GO" id="GO:0016285">
    <property type="term" value="F:alanyl aminopeptidase activity"/>
    <property type="evidence" value="ECO:0007669"/>
    <property type="project" value="UniProtKB-EC"/>
</dbReference>
<dbReference type="GO" id="GO:0070006">
    <property type="term" value="F:metalloaminopeptidase activity"/>
    <property type="evidence" value="ECO:0007669"/>
    <property type="project" value="TreeGrafter"/>
</dbReference>
<keyword evidence="10 20" id="KW-0378">Hydrolase</keyword>
<keyword evidence="20" id="KW-0812">Transmembrane</keyword>
<feature type="binding site" evidence="18">
    <location>
        <position position="331"/>
    </location>
    <ligand>
        <name>Zn(2+)</name>
        <dbReference type="ChEBI" id="CHEBI:29105"/>
        <note>catalytic</note>
    </ligand>
</feature>
<feature type="binding site" evidence="18">
    <location>
        <position position="335"/>
    </location>
    <ligand>
        <name>Zn(2+)</name>
        <dbReference type="ChEBI" id="CHEBI:29105"/>
        <note>catalytic</note>
    </ligand>
</feature>
<name>A0AAV8Z8U2_9CUCU</name>
<feature type="domain" description="ERAP1-like C-terminal" evidence="23">
    <location>
        <begin position="565"/>
        <end position="885"/>
    </location>
</feature>
<dbReference type="AlphaFoldDB" id="A0AAV8Z8U2"/>
<evidence type="ECO:0000256" key="16">
    <source>
        <dbReference type="ARBA" id="ARBA00023288"/>
    </source>
</evidence>
<evidence type="ECO:0000256" key="3">
    <source>
        <dbReference type="ARBA" id="ARBA00010136"/>
    </source>
</evidence>
<evidence type="ECO:0000256" key="5">
    <source>
        <dbReference type="ARBA" id="ARBA00022475"/>
    </source>
</evidence>